<evidence type="ECO:0000256" key="1">
    <source>
        <dbReference type="ARBA" id="ARBA00022723"/>
    </source>
</evidence>
<dbReference type="GO" id="GO:0005829">
    <property type="term" value="C:cytosol"/>
    <property type="evidence" value="ECO:0007669"/>
    <property type="project" value="TreeGrafter"/>
</dbReference>
<evidence type="ECO:0000256" key="2">
    <source>
        <dbReference type="ARBA" id="ARBA00023239"/>
    </source>
</evidence>
<dbReference type="InterPro" id="IPR036409">
    <property type="entry name" value="Aldolase_II/adducin_N_sf"/>
</dbReference>
<gene>
    <name evidence="4" type="ORF">PFCIRM138_09580</name>
</gene>
<evidence type="ECO:0000259" key="3">
    <source>
        <dbReference type="SMART" id="SM01007"/>
    </source>
</evidence>
<reference evidence="4" key="1">
    <citation type="submission" date="2014-08" db="EMBL/GenBank/DDBJ databases">
        <authorList>
            <person name="Falentin Helene"/>
        </authorList>
    </citation>
    <scope>NUCLEOTIDE SEQUENCE</scope>
</reference>
<evidence type="ECO:0000313" key="4">
    <source>
        <dbReference type="EMBL" id="CEP25666.1"/>
    </source>
</evidence>
<sequence>MQFETERQLICKFVKNMYDRWLTNAAGGNISMRVGEDRYVMTATRLSSHKLWDITPDDVLVVDGELNVLEGDGVPTREINMHMAIYQKDAKTRAVVHAHARNLMVFAGRGLDMPVQSEALGFLGEQIPCLAYRTAASPELAALVGQWAGEYVRDLEDRAHDAEDNYAYGALLNGHGVIVGGESLFVAYEMLERMDTNAYIVTQGAGLR</sequence>
<keyword evidence="1" id="KW-0479">Metal-binding</keyword>
<protein>
    <submittedName>
        <fullName evidence="4">Class II aldolase/adducin</fullName>
    </submittedName>
</protein>
<keyword evidence="2" id="KW-0456">Lyase</keyword>
<proteinExistence type="predicted"/>
<dbReference type="SMART" id="SM01007">
    <property type="entry name" value="Aldolase_II"/>
    <property type="match status" value="1"/>
</dbReference>
<feature type="domain" description="Class II aldolase/adducin N-terminal" evidence="3">
    <location>
        <begin position="8"/>
        <end position="202"/>
    </location>
</feature>
<dbReference type="Pfam" id="PF00596">
    <property type="entry name" value="Aldolase_II"/>
    <property type="match status" value="1"/>
</dbReference>
<accession>A0A0B7NSH1</accession>
<dbReference type="GO" id="GO:0046872">
    <property type="term" value="F:metal ion binding"/>
    <property type="evidence" value="ECO:0007669"/>
    <property type="project" value="UniProtKB-KW"/>
</dbReference>
<dbReference type="PANTHER" id="PTHR22789:SF0">
    <property type="entry name" value="3-OXO-TETRONATE 4-PHOSPHATE DECARBOXYLASE-RELATED"/>
    <property type="match status" value="1"/>
</dbReference>
<dbReference type="AlphaFoldDB" id="A0A0B7NSH1"/>
<organism evidence="4">
    <name type="scientific">Propionibacterium freudenreichii subsp. freudenreichii</name>
    <dbReference type="NCBI Taxonomy" id="66712"/>
    <lineage>
        <taxon>Bacteria</taxon>
        <taxon>Bacillati</taxon>
        <taxon>Actinomycetota</taxon>
        <taxon>Actinomycetes</taxon>
        <taxon>Propionibacteriales</taxon>
        <taxon>Propionibacteriaceae</taxon>
        <taxon>Propionibacterium</taxon>
    </lineage>
</organism>
<dbReference type="InterPro" id="IPR050197">
    <property type="entry name" value="Aldolase_class_II_sugar_metab"/>
</dbReference>
<dbReference type="GO" id="GO:0016832">
    <property type="term" value="F:aldehyde-lyase activity"/>
    <property type="evidence" value="ECO:0007669"/>
    <property type="project" value="TreeGrafter"/>
</dbReference>
<dbReference type="SUPFAM" id="SSF53639">
    <property type="entry name" value="AraD/HMP-PK domain-like"/>
    <property type="match status" value="1"/>
</dbReference>
<dbReference type="PANTHER" id="PTHR22789">
    <property type="entry name" value="FUCULOSE PHOSPHATE ALDOLASE"/>
    <property type="match status" value="1"/>
</dbReference>
<dbReference type="EMBL" id="LM676380">
    <property type="protein sequence ID" value="CEP25666.1"/>
    <property type="molecule type" value="Genomic_DNA"/>
</dbReference>
<name>A0A0B7NSH1_PROFF</name>
<dbReference type="GO" id="GO:0019323">
    <property type="term" value="P:pentose catabolic process"/>
    <property type="evidence" value="ECO:0007669"/>
    <property type="project" value="TreeGrafter"/>
</dbReference>
<dbReference type="Gene3D" id="3.40.225.10">
    <property type="entry name" value="Class II aldolase/adducin N-terminal domain"/>
    <property type="match status" value="1"/>
</dbReference>
<dbReference type="InterPro" id="IPR001303">
    <property type="entry name" value="Aldolase_II/adducin_N"/>
</dbReference>